<protein>
    <recommendedName>
        <fullName evidence="1">Glycosyl transferase family 1 domain-containing protein</fullName>
    </recommendedName>
</protein>
<dbReference type="PANTHER" id="PTHR12526">
    <property type="entry name" value="GLYCOSYLTRANSFERASE"/>
    <property type="match status" value="1"/>
</dbReference>
<dbReference type="CDD" id="cd03801">
    <property type="entry name" value="GT4_PimA-like"/>
    <property type="match status" value="1"/>
</dbReference>
<gene>
    <name evidence="2" type="ORF">C4K68_23560</name>
</gene>
<dbReference type="OrthoDB" id="9070341at2"/>
<sequence length="352" mass="40294">MKYKILFVQPILTSYRIPFFQDLGKHIESLTVIADIPEKNFGVTNQEFTNFKFSRVSWNKKFSLYFTNIFSLIKNSKDCTHIIHFADFKYTTLTISVLIGLITQKKVLLHGQGGYKKSGIIKKIVYNLAVKFSDRYIAYNEYAALKLKETLMPSLRKKICFINNTLYIKPVSEINKKPNNEILYIGRLREGCDIEILAEACKITESKLIVIGDGPIELKESLKKIHHEILFHGAVYSDEEIKKLSQHCIAGVYPGDAGLSVVHYMSLGLPVIIHSSTDMHMGPEPAYIEDKYNGILFERKNKQSLVSAMKEIIENKPLRLNLAQNSLEAWNELSKKSMAESLLEIMKNLQKH</sequence>
<dbReference type="InterPro" id="IPR001296">
    <property type="entry name" value="Glyco_trans_1"/>
</dbReference>
<name>A0A2S5KJN2_9PROT</name>
<proteinExistence type="predicted"/>
<dbReference type="Pfam" id="PF00534">
    <property type="entry name" value="Glycos_transf_1"/>
    <property type="match status" value="1"/>
</dbReference>
<evidence type="ECO:0000313" key="2">
    <source>
        <dbReference type="EMBL" id="PPC74952.1"/>
    </source>
</evidence>
<comment type="caution">
    <text evidence="2">The sequence shown here is derived from an EMBL/GenBank/DDBJ whole genome shotgun (WGS) entry which is preliminary data.</text>
</comment>
<dbReference type="SUPFAM" id="SSF53756">
    <property type="entry name" value="UDP-Glycosyltransferase/glycogen phosphorylase"/>
    <property type="match status" value="1"/>
</dbReference>
<evidence type="ECO:0000313" key="3">
    <source>
        <dbReference type="Proteomes" id="UP000238196"/>
    </source>
</evidence>
<dbReference type="EMBL" id="PRLP01000122">
    <property type="protein sequence ID" value="PPC74952.1"/>
    <property type="molecule type" value="Genomic_DNA"/>
</dbReference>
<dbReference type="Proteomes" id="UP000238196">
    <property type="component" value="Unassembled WGS sequence"/>
</dbReference>
<dbReference type="Gene3D" id="3.40.50.2000">
    <property type="entry name" value="Glycogen Phosphorylase B"/>
    <property type="match status" value="2"/>
</dbReference>
<evidence type="ECO:0000259" key="1">
    <source>
        <dbReference type="Pfam" id="PF00534"/>
    </source>
</evidence>
<accession>A0A2S5KJN2</accession>
<dbReference type="GO" id="GO:0016757">
    <property type="term" value="F:glycosyltransferase activity"/>
    <property type="evidence" value="ECO:0007669"/>
    <property type="project" value="InterPro"/>
</dbReference>
<dbReference type="AlphaFoldDB" id="A0A2S5KJN2"/>
<organism evidence="2 3">
    <name type="scientific">Proteobacteria bacterium 228</name>
    <dbReference type="NCBI Taxonomy" id="2083153"/>
    <lineage>
        <taxon>Bacteria</taxon>
        <taxon>Pseudomonadati</taxon>
        <taxon>Pseudomonadota</taxon>
    </lineage>
</organism>
<feature type="domain" description="Glycosyl transferase family 1" evidence="1">
    <location>
        <begin position="176"/>
        <end position="326"/>
    </location>
</feature>
<reference evidence="2 3" key="1">
    <citation type="submission" date="2018-02" db="EMBL/GenBank/DDBJ databases">
        <title>novel marine gammaproteobacteria from coastal saline agro ecosystem.</title>
        <authorList>
            <person name="Krishnan R."/>
            <person name="Ramesh Kumar N."/>
        </authorList>
    </citation>
    <scope>NUCLEOTIDE SEQUENCE [LARGE SCALE GENOMIC DNA]</scope>
    <source>
        <strain evidence="2 3">228</strain>
    </source>
</reference>